<dbReference type="SUPFAM" id="SSF69786">
    <property type="entry name" value="YggU-like"/>
    <property type="match status" value="1"/>
</dbReference>
<organism evidence="2 3">
    <name type="scientific">Candidatus Nomurabacteria bacterium GW2011_GWA1_46_11</name>
    <dbReference type="NCBI Taxonomy" id="1618732"/>
    <lineage>
        <taxon>Bacteria</taxon>
        <taxon>Candidatus Nomuraibacteriota</taxon>
    </lineage>
</organism>
<protein>
    <submittedName>
        <fullName evidence="2">Uncharacterized protein</fullName>
    </submittedName>
</protein>
<dbReference type="Proteomes" id="UP000034107">
    <property type="component" value="Unassembled WGS sequence"/>
</dbReference>
<sequence>MKIDVEVHTGSNKARIEQAGSLFKAYLHSRPEKGKANKELIKAISEHFGVSESRVEILSGLRSKRKIVNIISI</sequence>
<comment type="caution">
    <text evidence="2">The sequence shown here is derived from an EMBL/GenBank/DDBJ whole genome shotgun (WGS) entry which is preliminary data.</text>
</comment>
<dbReference type="Pfam" id="PF02594">
    <property type="entry name" value="DUF167"/>
    <property type="match status" value="1"/>
</dbReference>
<evidence type="ECO:0000256" key="1">
    <source>
        <dbReference type="ARBA" id="ARBA00010364"/>
    </source>
</evidence>
<dbReference type="NCBIfam" id="TIGR00251">
    <property type="entry name" value="DUF167 family protein"/>
    <property type="match status" value="1"/>
</dbReference>
<gene>
    <name evidence="2" type="ORF">UX31_C0010G0010</name>
</gene>
<dbReference type="PATRIC" id="fig|1618732.3.peg.456"/>
<evidence type="ECO:0000313" key="2">
    <source>
        <dbReference type="EMBL" id="KKU21879.1"/>
    </source>
</evidence>
<dbReference type="InterPro" id="IPR036591">
    <property type="entry name" value="YggU-like_sf"/>
</dbReference>
<evidence type="ECO:0000313" key="3">
    <source>
        <dbReference type="Proteomes" id="UP000034107"/>
    </source>
</evidence>
<dbReference type="Gene3D" id="3.30.1200.10">
    <property type="entry name" value="YggU-like"/>
    <property type="match status" value="1"/>
</dbReference>
<name>A0A0G1NMQ6_9BACT</name>
<accession>A0A0G1NMQ6</accession>
<comment type="similarity">
    <text evidence="1">Belongs to the UPF0235 family.</text>
</comment>
<dbReference type="SMART" id="SM01152">
    <property type="entry name" value="DUF167"/>
    <property type="match status" value="1"/>
</dbReference>
<dbReference type="EMBL" id="LCLS01000010">
    <property type="protein sequence ID" value="KKU21879.1"/>
    <property type="molecule type" value="Genomic_DNA"/>
</dbReference>
<dbReference type="AlphaFoldDB" id="A0A0G1NMQ6"/>
<proteinExistence type="inferred from homology"/>
<dbReference type="InterPro" id="IPR003746">
    <property type="entry name" value="DUF167"/>
</dbReference>
<reference evidence="2 3" key="1">
    <citation type="journal article" date="2015" name="Nature">
        <title>rRNA introns, odd ribosomes, and small enigmatic genomes across a large radiation of phyla.</title>
        <authorList>
            <person name="Brown C.T."/>
            <person name="Hug L.A."/>
            <person name="Thomas B.C."/>
            <person name="Sharon I."/>
            <person name="Castelle C.J."/>
            <person name="Singh A."/>
            <person name="Wilkins M.J."/>
            <person name="Williams K.H."/>
            <person name="Banfield J.F."/>
        </authorList>
    </citation>
    <scope>NUCLEOTIDE SEQUENCE [LARGE SCALE GENOMIC DNA]</scope>
</reference>